<protein>
    <submittedName>
        <fullName evidence="1">Uncharacterized protein</fullName>
    </submittedName>
</protein>
<dbReference type="EMBL" id="QUSW01000008">
    <property type="protein sequence ID" value="RQP22145.1"/>
    <property type="molecule type" value="Genomic_DNA"/>
</dbReference>
<organism evidence="1 2">
    <name type="scientific">Piscinibacter terrae</name>
    <dbReference type="NCBI Taxonomy" id="2496871"/>
    <lineage>
        <taxon>Bacteria</taxon>
        <taxon>Pseudomonadati</taxon>
        <taxon>Pseudomonadota</taxon>
        <taxon>Betaproteobacteria</taxon>
        <taxon>Burkholderiales</taxon>
        <taxon>Sphaerotilaceae</taxon>
        <taxon>Piscinibacter</taxon>
    </lineage>
</organism>
<dbReference type="AlphaFoldDB" id="A0A3N7JT34"/>
<dbReference type="Proteomes" id="UP000267464">
    <property type="component" value="Unassembled WGS sequence"/>
</dbReference>
<dbReference type="OrthoDB" id="9154315at2"/>
<comment type="caution">
    <text evidence="1">The sequence shown here is derived from an EMBL/GenBank/DDBJ whole genome shotgun (WGS) entry which is preliminary data.</text>
</comment>
<dbReference type="RefSeq" id="WP_124542992.1">
    <property type="nucleotide sequence ID" value="NZ_QUSW01000008.1"/>
</dbReference>
<proteinExistence type="predicted"/>
<accession>A0A3N7JT34</accession>
<evidence type="ECO:0000313" key="2">
    <source>
        <dbReference type="Proteomes" id="UP000267464"/>
    </source>
</evidence>
<reference evidence="1 2" key="2">
    <citation type="submission" date="2018-12" db="EMBL/GenBank/DDBJ databases">
        <title>Rhizobacter gummiphilus sp. nov., a rubber-degrading bacterium isolated from the soil of a botanical garden in Japan.</title>
        <authorList>
            <person name="Shunsuke S.S."/>
        </authorList>
    </citation>
    <scope>NUCLEOTIDE SEQUENCE [LARGE SCALE GENOMIC DNA]</scope>
    <source>
        <strain evidence="1 2">S-16</strain>
    </source>
</reference>
<keyword evidence="2" id="KW-1185">Reference proteome</keyword>
<evidence type="ECO:0000313" key="1">
    <source>
        <dbReference type="EMBL" id="RQP22145.1"/>
    </source>
</evidence>
<gene>
    <name evidence="1" type="ORF">DZC73_24395</name>
</gene>
<name>A0A3N7JT34_9BURK</name>
<sequence length="115" mass="12436">MSIPPGQVPKLTEVVDVPKLDAVVAPADTVASRLAAARAAHAPESSEDQIVARVLAEVQRQIDLVLETRVREALAPALTRLSDALVREARAELASTLRDVVTRAVAQEMSRHRTR</sequence>
<reference evidence="1 2" key="1">
    <citation type="submission" date="2018-08" db="EMBL/GenBank/DDBJ databases">
        <authorList>
            <person name="Khan S.A."/>
            <person name="Jeon C.O."/>
            <person name="Chun B.H."/>
            <person name="Jeong S.E."/>
        </authorList>
    </citation>
    <scope>NUCLEOTIDE SEQUENCE [LARGE SCALE GENOMIC DNA]</scope>
    <source>
        <strain evidence="1 2">S-16</strain>
    </source>
</reference>